<dbReference type="AlphaFoldDB" id="A0A068Z2Z2"/>
<evidence type="ECO:0000313" key="2">
    <source>
        <dbReference type="EMBL" id="QLH62758.1"/>
    </source>
</evidence>
<gene>
    <name evidence="2" type="ORF">SYMBAF_07100</name>
</gene>
<dbReference type="Proteomes" id="UP000042738">
    <property type="component" value="Chromosome"/>
</dbReference>
<dbReference type="EMBL" id="CP050855">
    <property type="protein sequence ID" value="QLH62758.1"/>
    <property type="molecule type" value="Genomic_DNA"/>
</dbReference>
<evidence type="ECO:0008006" key="4">
    <source>
        <dbReference type="Google" id="ProtNLM"/>
    </source>
</evidence>
<dbReference type="STRING" id="138074.SYMBAF_50162"/>
<accession>A0A068Z2Z2</accession>
<feature type="region of interest" description="Disordered" evidence="1">
    <location>
        <begin position="1"/>
        <end position="28"/>
    </location>
</feature>
<sequence length="63" mass="7119">MKQVNHDQRSRLPKGIASQKAVPMRLSDEERERLESLAAKECRSVSSMARLVHLRGMEAIASE</sequence>
<evidence type="ECO:0000256" key="1">
    <source>
        <dbReference type="SAM" id="MobiDB-lite"/>
    </source>
</evidence>
<dbReference type="RefSeq" id="WP_040265711.1">
    <property type="nucleotide sequence ID" value="NZ_CAXKXZ010000006.1"/>
</dbReference>
<organism evidence="2 3">
    <name type="scientific">Serratia symbiotica</name>
    <dbReference type="NCBI Taxonomy" id="138074"/>
    <lineage>
        <taxon>Bacteria</taxon>
        <taxon>Pseudomonadati</taxon>
        <taxon>Pseudomonadota</taxon>
        <taxon>Gammaproteobacteria</taxon>
        <taxon>Enterobacterales</taxon>
        <taxon>Yersiniaceae</taxon>
        <taxon>Serratia</taxon>
    </lineage>
</organism>
<name>A0A068Z2Z2_9GAMM</name>
<evidence type="ECO:0000313" key="3">
    <source>
        <dbReference type="Proteomes" id="UP000042738"/>
    </source>
</evidence>
<proteinExistence type="predicted"/>
<reference evidence="2 3" key="1">
    <citation type="journal article" date="2014" name="Genome Announc.">
        <title>Whole-Genome Sequence of Serratia symbiotica Strain CWBI-2.3T, a Free-Living Symbiont of the Black Bean Aphid Aphis fabae.</title>
        <authorList>
            <person name="Foray V."/>
            <person name="Grigorescu A.S."/>
            <person name="Sabri A."/>
            <person name="Haubruge E."/>
            <person name="Lognay G."/>
            <person name="Francis F."/>
            <person name="Fauconnier M.L."/>
            <person name="Hance T."/>
            <person name="Thonart P."/>
        </authorList>
    </citation>
    <scope>NUCLEOTIDE SEQUENCE [LARGE SCALE GENOMIC DNA]</scope>
    <source>
        <strain evidence="2">CWBI-2.3</strain>
    </source>
</reference>
<feature type="compositionally biased region" description="Basic and acidic residues" evidence="1">
    <location>
        <begin position="1"/>
        <end position="10"/>
    </location>
</feature>
<dbReference type="GeneID" id="93736283"/>
<protein>
    <recommendedName>
        <fullName evidence="4">Ribbon-helix-helix protein, CopG family</fullName>
    </recommendedName>
</protein>